<name>A0A512H385_9PROT</name>
<comment type="similarity">
    <text evidence="11 12">Belongs to the TonB-dependent receptor family.</text>
</comment>
<evidence type="ECO:0000313" key="16">
    <source>
        <dbReference type="EMBL" id="GEO79878.1"/>
    </source>
</evidence>
<feature type="domain" description="TonB-dependent receptor-like beta-barrel" evidence="14">
    <location>
        <begin position="254"/>
        <end position="699"/>
    </location>
</feature>
<dbReference type="PANTHER" id="PTHR32552">
    <property type="entry name" value="FERRICHROME IRON RECEPTOR-RELATED"/>
    <property type="match status" value="1"/>
</dbReference>
<dbReference type="OrthoDB" id="7413795at2"/>
<evidence type="ECO:0000313" key="17">
    <source>
        <dbReference type="Proteomes" id="UP000321567"/>
    </source>
</evidence>
<dbReference type="EMBL" id="BJZO01000001">
    <property type="protein sequence ID" value="GEO79878.1"/>
    <property type="molecule type" value="Genomic_DNA"/>
</dbReference>
<evidence type="ECO:0000259" key="14">
    <source>
        <dbReference type="Pfam" id="PF00593"/>
    </source>
</evidence>
<sequence length="740" mass="80102">MSLRPCGPLPRPFRGHRPRWPSLASAGLLSLGTVPSSLAFAAGDAPAPADETIVLDSVRVTARRAEEDARDVPFSLSVLGGEAIEAKGSGSLESLLSGTPGLGISTYGDSNNANVKIRGVGSLNRVGGDDSSVVLYQDGMPDSVSGLSSRTFDMERIEILKGPQGTLYGRNSEAGAITLTSRRPGDTLEGTLRAEGGSRFYRMTEGAVGGPLVDALKGRLAFRYSGQDSWVDNVQTGEPLSEPTDLGVRGILAWEPGPDTSLTLIGQHDRFSGNIGLMIPRPYGEDPTADYPDGSVDERKDATRFSAELTHTFGGAVATLFSGYTRSDYTTESPLYEGTTYGRLIGMVPDSNRRYILGRDAFNQEIRLSSRPQDKVFWVAGANYYKSTRTVDTRDSYDSFYPGNPFNATIDREISVDSGAVFGEVTYPLTEALKLTAGLRQTWEHKSYESRWVANASNPNPIRSHIDRQSLSDSYTTGRLGLGYDLSPEVTVYGLYARGYKSGDWGDFGTNAPLGLADDPYKAATVDSYELGLKSSFLDGRATLNVAGFFNQSKDDHLILFDTVTYATQARNFDTQSMGVEMEGSWRLGHGFTLGGSAAYTHATITKVPGSSSTAVARGNKVPETPAWGWSLSLSHEQDLPDFLFFKNPSLVTSLQNKHVGQRAADPENNFDLHAYNKVDLRVGVSSDAADFYVRAENLLDERYDLYGYYYPAMMAGGADATIGWPAPGRSIIVGAAYHF</sequence>
<keyword evidence="7" id="KW-0406">Ion transport</keyword>
<keyword evidence="4" id="KW-0410">Iron transport</keyword>
<evidence type="ECO:0000256" key="1">
    <source>
        <dbReference type="ARBA" id="ARBA00004571"/>
    </source>
</evidence>
<evidence type="ECO:0000256" key="6">
    <source>
        <dbReference type="ARBA" id="ARBA00023004"/>
    </source>
</evidence>
<dbReference type="Gene3D" id="2.40.170.20">
    <property type="entry name" value="TonB-dependent receptor, beta-barrel domain"/>
    <property type="match status" value="1"/>
</dbReference>
<keyword evidence="5 11" id="KW-0812">Transmembrane</keyword>
<dbReference type="PANTHER" id="PTHR32552:SF81">
    <property type="entry name" value="TONB-DEPENDENT OUTER MEMBRANE RECEPTOR"/>
    <property type="match status" value="1"/>
</dbReference>
<dbReference type="InterPro" id="IPR000531">
    <property type="entry name" value="Beta-barrel_TonB"/>
</dbReference>
<protein>
    <submittedName>
        <fullName evidence="16">TonB-dependent receptor</fullName>
    </submittedName>
</protein>
<dbReference type="Pfam" id="PF00593">
    <property type="entry name" value="TonB_dep_Rec_b-barrel"/>
    <property type="match status" value="1"/>
</dbReference>
<dbReference type="AlphaFoldDB" id="A0A512H385"/>
<feature type="chain" id="PRO_5022163287" evidence="13">
    <location>
        <begin position="42"/>
        <end position="740"/>
    </location>
</feature>
<dbReference type="InterPro" id="IPR039426">
    <property type="entry name" value="TonB-dep_rcpt-like"/>
</dbReference>
<evidence type="ECO:0000256" key="11">
    <source>
        <dbReference type="PROSITE-ProRule" id="PRU01360"/>
    </source>
</evidence>
<dbReference type="GO" id="GO:0009279">
    <property type="term" value="C:cell outer membrane"/>
    <property type="evidence" value="ECO:0007669"/>
    <property type="project" value="UniProtKB-SubCell"/>
</dbReference>
<evidence type="ECO:0000256" key="10">
    <source>
        <dbReference type="ARBA" id="ARBA00023237"/>
    </source>
</evidence>
<dbReference type="GO" id="GO:0006826">
    <property type="term" value="P:iron ion transport"/>
    <property type="evidence" value="ECO:0007669"/>
    <property type="project" value="UniProtKB-KW"/>
</dbReference>
<dbReference type="Pfam" id="PF07715">
    <property type="entry name" value="Plug"/>
    <property type="match status" value="1"/>
</dbReference>
<evidence type="ECO:0000256" key="5">
    <source>
        <dbReference type="ARBA" id="ARBA00022692"/>
    </source>
</evidence>
<comment type="caution">
    <text evidence="16">The sequence shown here is derived from an EMBL/GenBank/DDBJ whole genome shotgun (WGS) entry which is preliminary data.</text>
</comment>
<dbReference type="InterPro" id="IPR036942">
    <property type="entry name" value="Beta-barrel_TonB_sf"/>
</dbReference>
<keyword evidence="16" id="KW-0675">Receptor</keyword>
<dbReference type="SUPFAM" id="SSF56935">
    <property type="entry name" value="Porins"/>
    <property type="match status" value="1"/>
</dbReference>
<keyword evidence="6" id="KW-0408">Iron</keyword>
<keyword evidence="8 12" id="KW-0798">TonB box</keyword>
<keyword evidence="2 11" id="KW-0813">Transport</keyword>
<comment type="subcellular location">
    <subcellularLocation>
        <location evidence="1 11">Cell outer membrane</location>
        <topology evidence="1 11">Multi-pass membrane protein</topology>
    </subcellularLocation>
</comment>
<dbReference type="CDD" id="cd01347">
    <property type="entry name" value="ligand_gated_channel"/>
    <property type="match status" value="1"/>
</dbReference>
<keyword evidence="17" id="KW-1185">Reference proteome</keyword>
<dbReference type="InterPro" id="IPR012910">
    <property type="entry name" value="Plug_dom"/>
</dbReference>
<feature type="signal peptide" evidence="13">
    <location>
        <begin position="1"/>
        <end position="41"/>
    </location>
</feature>
<evidence type="ECO:0000256" key="3">
    <source>
        <dbReference type="ARBA" id="ARBA00022452"/>
    </source>
</evidence>
<gene>
    <name evidence="16" type="ORF">ROR02_00090</name>
</gene>
<keyword evidence="13" id="KW-0732">Signal</keyword>
<keyword evidence="9 11" id="KW-0472">Membrane</keyword>
<dbReference type="PROSITE" id="PS52016">
    <property type="entry name" value="TONB_DEPENDENT_REC_3"/>
    <property type="match status" value="1"/>
</dbReference>
<organism evidence="16 17">
    <name type="scientific">Pararhodospirillum oryzae</name>
    <dbReference type="NCBI Taxonomy" id="478448"/>
    <lineage>
        <taxon>Bacteria</taxon>
        <taxon>Pseudomonadati</taxon>
        <taxon>Pseudomonadota</taxon>
        <taxon>Alphaproteobacteria</taxon>
        <taxon>Rhodospirillales</taxon>
        <taxon>Rhodospirillaceae</taxon>
        <taxon>Pararhodospirillum</taxon>
    </lineage>
</organism>
<evidence type="ECO:0000256" key="4">
    <source>
        <dbReference type="ARBA" id="ARBA00022496"/>
    </source>
</evidence>
<reference evidence="16 17" key="1">
    <citation type="submission" date="2019-07" db="EMBL/GenBank/DDBJ databases">
        <title>Whole genome shotgun sequence of Rhodospirillum oryzae NBRC 107573.</title>
        <authorList>
            <person name="Hosoyama A."/>
            <person name="Uohara A."/>
            <person name="Ohji S."/>
            <person name="Ichikawa N."/>
        </authorList>
    </citation>
    <scope>NUCLEOTIDE SEQUENCE [LARGE SCALE GENOMIC DNA]</scope>
    <source>
        <strain evidence="16 17">NBRC 107573</strain>
    </source>
</reference>
<evidence type="ECO:0000256" key="8">
    <source>
        <dbReference type="ARBA" id="ARBA00023077"/>
    </source>
</evidence>
<accession>A0A512H385</accession>
<evidence type="ECO:0000256" key="7">
    <source>
        <dbReference type="ARBA" id="ARBA00023065"/>
    </source>
</evidence>
<evidence type="ECO:0000259" key="15">
    <source>
        <dbReference type="Pfam" id="PF07715"/>
    </source>
</evidence>
<evidence type="ECO:0000256" key="12">
    <source>
        <dbReference type="RuleBase" id="RU003357"/>
    </source>
</evidence>
<proteinExistence type="inferred from homology"/>
<keyword evidence="10 11" id="KW-0998">Cell outer membrane</keyword>
<dbReference type="RefSeq" id="WP_147161953.1">
    <property type="nucleotide sequence ID" value="NZ_BJZO01000001.1"/>
</dbReference>
<dbReference type="Proteomes" id="UP000321567">
    <property type="component" value="Unassembled WGS sequence"/>
</dbReference>
<evidence type="ECO:0000256" key="9">
    <source>
        <dbReference type="ARBA" id="ARBA00023136"/>
    </source>
</evidence>
<evidence type="ECO:0000256" key="13">
    <source>
        <dbReference type="SAM" id="SignalP"/>
    </source>
</evidence>
<keyword evidence="3 11" id="KW-1134">Transmembrane beta strand</keyword>
<evidence type="ECO:0000256" key="2">
    <source>
        <dbReference type="ARBA" id="ARBA00022448"/>
    </source>
</evidence>
<feature type="domain" description="TonB-dependent receptor plug" evidence="15">
    <location>
        <begin position="69"/>
        <end position="175"/>
    </location>
</feature>